<protein>
    <submittedName>
        <fullName evidence="2">Uncharacterized protein</fullName>
    </submittedName>
</protein>
<feature type="region of interest" description="Disordered" evidence="1">
    <location>
        <begin position="1"/>
        <end position="37"/>
    </location>
</feature>
<sequence length="37" mass="4567">MARHDWLLWKKKRKETGKKTKNSELDPALHQLNRRPR</sequence>
<name>A9PC39_POPTR</name>
<accession>A9PC39</accession>
<dbReference type="AlphaFoldDB" id="A9PC39"/>
<evidence type="ECO:0000256" key="1">
    <source>
        <dbReference type="SAM" id="MobiDB-lite"/>
    </source>
</evidence>
<evidence type="ECO:0000313" key="2">
    <source>
        <dbReference type="EMBL" id="ABK93942.1"/>
    </source>
</evidence>
<dbReference type="EMBL" id="EF145817">
    <property type="protein sequence ID" value="ABK93942.1"/>
    <property type="molecule type" value="mRNA"/>
</dbReference>
<reference evidence="2" key="1">
    <citation type="journal article" date="2008" name="BMC Genomics">
        <title>Analysis of 4,664 high-quality sequence-finished poplar full-length cDNA clones and their utility for the discovery of genes responding to insect feeding.</title>
        <authorList>
            <person name="Ralph S.G."/>
            <person name="Chun H.J."/>
            <person name="Cooper D."/>
            <person name="Kirkpatrick R."/>
            <person name="Kolosova N."/>
            <person name="Gunter L."/>
            <person name="Tuskan G.A."/>
            <person name="Douglas C.J."/>
            <person name="Holt R.A."/>
            <person name="Jones S.J."/>
            <person name="Marra M.A."/>
            <person name="Bohlmann J."/>
        </authorList>
    </citation>
    <scope>NUCLEOTIDE SEQUENCE</scope>
    <source>
        <tissue evidence="2">Phloem and cambium</tissue>
    </source>
</reference>
<proteinExistence type="evidence at transcript level"/>
<organism evidence="2">
    <name type="scientific">Populus trichocarpa</name>
    <name type="common">Western balsam poplar</name>
    <name type="synonym">Populus balsamifera subsp. trichocarpa</name>
    <dbReference type="NCBI Taxonomy" id="3694"/>
    <lineage>
        <taxon>Eukaryota</taxon>
        <taxon>Viridiplantae</taxon>
        <taxon>Streptophyta</taxon>
        <taxon>Embryophyta</taxon>
        <taxon>Tracheophyta</taxon>
        <taxon>Spermatophyta</taxon>
        <taxon>Magnoliopsida</taxon>
        <taxon>eudicotyledons</taxon>
        <taxon>Gunneridae</taxon>
        <taxon>Pentapetalae</taxon>
        <taxon>rosids</taxon>
        <taxon>fabids</taxon>
        <taxon>Malpighiales</taxon>
        <taxon>Salicaceae</taxon>
        <taxon>Saliceae</taxon>
        <taxon>Populus</taxon>
    </lineage>
</organism>